<evidence type="ECO:0000256" key="4">
    <source>
        <dbReference type="ARBA" id="ARBA00022989"/>
    </source>
</evidence>
<dbReference type="RefSeq" id="WP_207332592.1">
    <property type="nucleotide sequence ID" value="NZ_JAFMYW010000012.1"/>
</dbReference>
<dbReference type="PANTHER" id="PTHR30086">
    <property type="entry name" value="ARGININE EXPORTER PROTEIN ARGO"/>
    <property type="match status" value="1"/>
</dbReference>
<keyword evidence="5 6" id="KW-0472">Membrane</keyword>
<dbReference type="PANTHER" id="PTHR30086:SF20">
    <property type="entry name" value="ARGININE EXPORTER PROTEIN ARGO-RELATED"/>
    <property type="match status" value="1"/>
</dbReference>
<feature type="transmembrane region" description="Helical" evidence="6">
    <location>
        <begin position="178"/>
        <end position="199"/>
    </location>
</feature>
<keyword evidence="3 6" id="KW-0812">Transmembrane</keyword>
<organism evidence="7 8">
    <name type="scientific">Fibrella forsythiae</name>
    <dbReference type="NCBI Taxonomy" id="2817061"/>
    <lineage>
        <taxon>Bacteria</taxon>
        <taxon>Pseudomonadati</taxon>
        <taxon>Bacteroidota</taxon>
        <taxon>Cytophagia</taxon>
        <taxon>Cytophagales</taxon>
        <taxon>Spirosomataceae</taxon>
        <taxon>Fibrella</taxon>
    </lineage>
</organism>
<feature type="transmembrane region" description="Helical" evidence="6">
    <location>
        <begin position="108"/>
        <end position="134"/>
    </location>
</feature>
<reference evidence="7 8" key="1">
    <citation type="submission" date="2021-03" db="EMBL/GenBank/DDBJ databases">
        <title>Fibrella sp. HMF5405 genome sequencing and assembly.</title>
        <authorList>
            <person name="Kang H."/>
            <person name="Kim H."/>
            <person name="Bae S."/>
            <person name="Joh K."/>
        </authorList>
    </citation>
    <scope>NUCLEOTIDE SEQUENCE [LARGE SCALE GENOMIC DNA]</scope>
    <source>
        <strain evidence="7 8">HMF5405</strain>
    </source>
</reference>
<evidence type="ECO:0000256" key="3">
    <source>
        <dbReference type="ARBA" id="ARBA00022692"/>
    </source>
</evidence>
<proteinExistence type="predicted"/>
<name>A0ABS3JRK7_9BACT</name>
<comment type="caution">
    <text evidence="7">The sequence shown here is derived from an EMBL/GenBank/DDBJ whole genome shotgun (WGS) entry which is preliminary data.</text>
</comment>
<accession>A0ABS3JRK7</accession>
<gene>
    <name evidence="7" type="ORF">J2I46_28945</name>
</gene>
<evidence type="ECO:0000256" key="5">
    <source>
        <dbReference type="ARBA" id="ARBA00023136"/>
    </source>
</evidence>
<evidence type="ECO:0000313" key="8">
    <source>
        <dbReference type="Proteomes" id="UP000664628"/>
    </source>
</evidence>
<feature type="transmembrane region" description="Helical" evidence="6">
    <location>
        <begin position="68"/>
        <end position="87"/>
    </location>
</feature>
<protein>
    <submittedName>
        <fullName evidence="7">LysE family transporter</fullName>
    </submittedName>
</protein>
<feature type="transmembrane region" description="Helical" evidence="6">
    <location>
        <begin position="39"/>
        <end position="62"/>
    </location>
</feature>
<dbReference type="EMBL" id="JAFMYW010000012">
    <property type="protein sequence ID" value="MBO0952642.1"/>
    <property type="molecule type" value="Genomic_DNA"/>
</dbReference>
<feature type="transmembrane region" description="Helical" evidence="6">
    <location>
        <begin position="6"/>
        <end position="27"/>
    </location>
</feature>
<evidence type="ECO:0000256" key="6">
    <source>
        <dbReference type="SAM" id="Phobius"/>
    </source>
</evidence>
<comment type="subcellular location">
    <subcellularLocation>
        <location evidence="1">Cell membrane</location>
        <topology evidence="1">Multi-pass membrane protein</topology>
    </subcellularLocation>
</comment>
<evidence type="ECO:0000256" key="2">
    <source>
        <dbReference type="ARBA" id="ARBA00022475"/>
    </source>
</evidence>
<keyword evidence="2" id="KW-1003">Cell membrane</keyword>
<feature type="transmembrane region" description="Helical" evidence="6">
    <location>
        <begin position="146"/>
        <end position="166"/>
    </location>
</feature>
<evidence type="ECO:0000313" key="7">
    <source>
        <dbReference type="EMBL" id="MBO0952642.1"/>
    </source>
</evidence>
<dbReference type="Pfam" id="PF01810">
    <property type="entry name" value="LysE"/>
    <property type="match status" value="1"/>
</dbReference>
<evidence type="ECO:0000256" key="1">
    <source>
        <dbReference type="ARBA" id="ARBA00004651"/>
    </source>
</evidence>
<keyword evidence="8" id="KW-1185">Reference proteome</keyword>
<sequence>MFLPILIGFLTGVALCLTFGTVFFALIQNSVDNGYKAGLTITLGVVLGDAIYVTFALLGTSIIPHSTALEPVLAAVGVVFLVALGLFNIIKGTPRIAYPKTKFGNYAYYFTTGFLLNALNPINFVSWVTIAAYIRHSLNYDTTQQVVFMVSALLGVAAAESALAIFAHKLKRFFTPKVALAFNRITGVVFIVVAARLAWVKLYEPVTALIHTMTN</sequence>
<dbReference type="InterPro" id="IPR001123">
    <property type="entry name" value="LeuE-type"/>
</dbReference>
<dbReference type="Proteomes" id="UP000664628">
    <property type="component" value="Unassembled WGS sequence"/>
</dbReference>
<keyword evidence="4 6" id="KW-1133">Transmembrane helix</keyword>